<dbReference type="Proteomes" id="UP001168098">
    <property type="component" value="Unassembled WGS sequence"/>
</dbReference>
<dbReference type="EMBL" id="JARBHA010000014">
    <property type="protein sequence ID" value="KAJ9683116.1"/>
    <property type="molecule type" value="Genomic_DNA"/>
</dbReference>
<keyword evidence="4" id="KW-1185">Reference proteome</keyword>
<evidence type="ECO:0000259" key="2">
    <source>
        <dbReference type="Pfam" id="PF14111"/>
    </source>
</evidence>
<comment type="caution">
    <text evidence="3">The sequence shown here is derived from an EMBL/GenBank/DDBJ whole genome shotgun (WGS) entry which is preliminary data.</text>
</comment>
<dbReference type="InterPro" id="IPR025558">
    <property type="entry name" value="DUF4283"/>
</dbReference>
<dbReference type="AlphaFoldDB" id="A0AA38Z652"/>
<reference evidence="3 4" key="1">
    <citation type="journal article" date="2023" name="BMC Biotechnol.">
        <title>Vitis rotundifolia cv Carlos genome sequencing.</title>
        <authorList>
            <person name="Huff M."/>
            <person name="Hulse-Kemp A."/>
            <person name="Scheffler B."/>
            <person name="Youngblood R."/>
            <person name="Simpson S."/>
            <person name="Babiker E."/>
            <person name="Staton M."/>
        </authorList>
    </citation>
    <scope>NUCLEOTIDE SEQUENCE [LARGE SCALE GENOMIC DNA]</scope>
    <source>
        <tissue evidence="3">Leaf</tissue>
    </source>
</reference>
<dbReference type="PANTHER" id="PTHR34427:SF5">
    <property type="entry name" value="DUF4283 DOMAIN-CONTAINING PROTEIN"/>
    <property type="match status" value="1"/>
</dbReference>
<dbReference type="PANTHER" id="PTHR34427">
    <property type="entry name" value="DUF4283 DOMAIN PROTEIN"/>
    <property type="match status" value="1"/>
</dbReference>
<dbReference type="Pfam" id="PF14111">
    <property type="entry name" value="DUF4283"/>
    <property type="match status" value="1"/>
</dbReference>
<evidence type="ECO:0000313" key="3">
    <source>
        <dbReference type="EMBL" id="KAJ9683116.1"/>
    </source>
</evidence>
<feature type="region of interest" description="Disordered" evidence="1">
    <location>
        <begin position="335"/>
        <end position="382"/>
    </location>
</feature>
<name>A0AA38Z652_VITRO</name>
<proteinExistence type="predicted"/>
<sequence length="382" mass="41396">MVETLRRLGIATEGTVSQKDETRLMKPSMTKTFAEVLKQTGSKRRAAASVEVREKELSQILNKLTHWRGDDLKSWGTQLMKIWGLKGSLGLAKLERGKALMEFEFVEEADRALSLGSISVGGIHLHLEKWSSQTGCLPEGEKRGEAWVRIVGLPVSLWDREILRRIGEECGGFLVVDSQTEKLGELQRARILVKTNGEERPNEVEVWIEDFCYSLTLWWEVRPVLRMVSAGLRGLKAVTVGEVGGEADARASKRVLDEGEGSRLEGLSLPADETWGQLRWSGQPEFVVRSVDESPNGVLDGPISGPLVTGHAEAHWCLGIPGPFGPAPIAAVSLEGGLSPSGQSTSRGPGWAKPKGLRTGPGLGGQGLLLPCTPGRAQSSEA</sequence>
<gene>
    <name evidence="3" type="ORF">PVL29_018914</name>
</gene>
<protein>
    <recommendedName>
        <fullName evidence="2">DUF4283 domain-containing protein</fullName>
    </recommendedName>
</protein>
<accession>A0AA38Z652</accession>
<evidence type="ECO:0000256" key="1">
    <source>
        <dbReference type="SAM" id="MobiDB-lite"/>
    </source>
</evidence>
<feature type="domain" description="DUF4283" evidence="2">
    <location>
        <begin position="70"/>
        <end position="136"/>
    </location>
</feature>
<evidence type="ECO:0000313" key="4">
    <source>
        <dbReference type="Proteomes" id="UP001168098"/>
    </source>
</evidence>
<organism evidence="3 4">
    <name type="scientific">Vitis rotundifolia</name>
    <name type="common">Muscadine grape</name>
    <dbReference type="NCBI Taxonomy" id="103349"/>
    <lineage>
        <taxon>Eukaryota</taxon>
        <taxon>Viridiplantae</taxon>
        <taxon>Streptophyta</taxon>
        <taxon>Embryophyta</taxon>
        <taxon>Tracheophyta</taxon>
        <taxon>Spermatophyta</taxon>
        <taxon>Magnoliopsida</taxon>
        <taxon>eudicotyledons</taxon>
        <taxon>Gunneridae</taxon>
        <taxon>Pentapetalae</taxon>
        <taxon>rosids</taxon>
        <taxon>Vitales</taxon>
        <taxon>Vitaceae</taxon>
        <taxon>Viteae</taxon>
        <taxon>Vitis</taxon>
    </lineage>
</organism>